<accession>A0ACC2W9T3</accession>
<sequence length="168" mass="17902">MVTPVLQSLTSAEDVNVDRQSEAARRDSLYARQELRNSASMFGESDTLSSSASGDTASGTSTSDPRPTQVNAPSQIGLIMPNPYSNVYTALIASQAGVEYRMGYVDPGPAPRVNGALRLVTPLLTYPNYSTCSNSVQTNAFPEVESLNADPKSHTDEIGWCSLGPEPV</sequence>
<reference evidence="1" key="1">
    <citation type="submission" date="2023-04" db="EMBL/GenBank/DDBJ databases">
        <title>Draft Genome sequencing of Naganishia species isolated from polar environments using Oxford Nanopore Technology.</title>
        <authorList>
            <person name="Leo P."/>
            <person name="Venkateswaran K."/>
        </authorList>
    </citation>
    <scope>NUCLEOTIDE SEQUENCE</scope>
    <source>
        <strain evidence="1">MNA-CCFEE 5261</strain>
    </source>
</reference>
<gene>
    <name evidence="1" type="ORF">QFC19_002753</name>
</gene>
<organism evidence="1 2">
    <name type="scientific">Naganishia cerealis</name>
    <dbReference type="NCBI Taxonomy" id="610337"/>
    <lineage>
        <taxon>Eukaryota</taxon>
        <taxon>Fungi</taxon>
        <taxon>Dikarya</taxon>
        <taxon>Basidiomycota</taxon>
        <taxon>Agaricomycotina</taxon>
        <taxon>Tremellomycetes</taxon>
        <taxon>Filobasidiales</taxon>
        <taxon>Filobasidiaceae</taxon>
        <taxon>Naganishia</taxon>
    </lineage>
</organism>
<dbReference type="Proteomes" id="UP001241377">
    <property type="component" value="Unassembled WGS sequence"/>
</dbReference>
<name>A0ACC2W9T3_9TREE</name>
<proteinExistence type="predicted"/>
<keyword evidence="2" id="KW-1185">Reference proteome</keyword>
<evidence type="ECO:0000313" key="2">
    <source>
        <dbReference type="Proteomes" id="UP001241377"/>
    </source>
</evidence>
<comment type="caution">
    <text evidence="1">The sequence shown here is derived from an EMBL/GenBank/DDBJ whole genome shotgun (WGS) entry which is preliminary data.</text>
</comment>
<protein>
    <submittedName>
        <fullName evidence="1">Uncharacterized protein</fullName>
    </submittedName>
</protein>
<evidence type="ECO:0000313" key="1">
    <source>
        <dbReference type="EMBL" id="KAJ9107847.1"/>
    </source>
</evidence>
<dbReference type="EMBL" id="JASBWR010000024">
    <property type="protein sequence ID" value="KAJ9107847.1"/>
    <property type="molecule type" value="Genomic_DNA"/>
</dbReference>